<dbReference type="AlphaFoldDB" id="A0AAJ0X8T6"/>
<organism evidence="2 3">
    <name type="scientific">Halochromatium glycolicum</name>
    <dbReference type="NCBI Taxonomy" id="85075"/>
    <lineage>
        <taxon>Bacteria</taxon>
        <taxon>Pseudomonadati</taxon>
        <taxon>Pseudomonadota</taxon>
        <taxon>Gammaproteobacteria</taxon>
        <taxon>Chromatiales</taxon>
        <taxon>Chromatiaceae</taxon>
        <taxon>Halochromatium</taxon>
    </lineage>
</organism>
<dbReference type="CDD" id="cd01948">
    <property type="entry name" value="EAL"/>
    <property type="match status" value="1"/>
</dbReference>
<sequence length="112" mass="12034">MGTLQELRALGIPLAVDDLGTGYSSLAYLKRLPLNRLKINASCVENLTHDSDDDVIVRAIFALGDRLGLEMLAGGVETQEQADCLRQVGCSEVQGFLFGRPVPSESLATAWA</sequence>
<dbReference type="PROSITE" id="PS50883">
    <property type="entry name" value="EAL"/>
    <property type="match status" value="1"/>
</dbReference>
<name>A0AAJ0X8T6_9GAMM</name>
<proteinExistence type="predicted"/>
<dbReference type="PANTHER" id="PTHR33121">
    <property type="entry name" value="CYCLIC DI-GMP PHOSPHODIESTERASE PDEF"/>
    <property type="match status" value="1"/>
</dbReference>
<feature type="domain" description="EAL" evidence="1">
    <location>
        <begin position="1"/>
        <end position="112"/>
    </location>
</feature>
<dbReference type="Proteomes" id="UP001296776">
    <property type="component" value="Unassembled WGS sequence"/>
</dbReference>
<keyword evidence="3" id="KW-1185">Reference proteome</keyword>
<dbReference type="EMBL" id="NRSJ01000003">
    <property type="protein sequence ID" value="MBK1703473.1"/>
    <property type="molecule type" value="Genomic_DNA"/>
</dbReference>
<reference evidence="2" key="1">
    <citation type="submission" date="2017-08" db="EMBL/GenBank/DDBJ databases">
        <authorList>
            <person name="Imhoff J.F."/>
            <person name="Rahn T."/>
            <person name="Kuenzel S."/>
            <person name="Neulinger S.C."/>
        </authorList>
    </citation>
    <scope>NUCLEOTIDE SEQUENCE</scope>
    <source>
        <strain evidence="2">DSM 11080</strain>
    </source>
</reference>
<dbReference type="Gene3D" id="3.20.20.450">
    <property type="entry name" value="EAL domain"/>
    <property type="match status" value="1"/>
</dbReference>
<gene>
    <name evidence="2" type="ORF">CKO40_02615</name>
</gene>
<dbReference type="SMART" id="SM00052">
    <property type="entry name" value="EAL"/>
    <property type="match status" value="1"/>
</dbReference>
<dbReference type="SUPFAM" id="SSF141868">
    <property type="entry name" value="EAL domain-like"/>
    <property type="match status" value="1"/>
</dbReference>
<evidence type="ECO:0000313" key="3">
    <source>
        <dbReference type="Proteomes" id="UP001296776"/>
    </source>
</evidence>
<accession>A0AAJ0X8T6</accession>
<comment type="caution">
    <text evidence="2">The sequence shown here is derived from an EMBL/GenBank/DDBJ whole genome shotgun (WGS) entry which is preliminary data.</text>
</comment>
<dbReference type="PANTHER" id="PTHR33121:SF71">
    <property type="entry name" value="OXYGEN SENSOR PROTEIN DOSP"/>
    <property type="match status" value="1"/>
</dbReference>
<dbReference type="InterPro" id="IPR001633">
    <property type="entry name" value="EAL_dom"/>
</dbReference>
<evidence type="ECO:0000313" key="2">
    <source>
        <dbReference type="EMBL" id="MBK1703473.1"/>
    </source>
</evidence>
<reference evidence="2" key="2">
    <citation type="journal article" date="2020" name="Microorganisms">
        <title>Osmotic Adaptation and Compatible Solute Biosynthesis of Phototrophic Bacteria as Revealed from Genome Analyses.</title>
        <authorList>
            <person name="Imhoff J.F."/>
            <person name="Rahn T."/>
            <person name="Kunzel S."/>
            <person name="Keller A."/>
            <person name="Neulinger S.C."/>
        </authorList>
    </citation>
    <scope>NUCLEOTIDE SEQUENCE</scope>
    <source>
        <strain evidence="2">DSM 11080</strain>
    </source>
</reference>
<protein>
    <recommendedName>
        <fullName evidence="1">EAL domain-containing protein</fullName>
    </recommendedName>
</protein>
<dbReference type="InterPro" id="IPR035919">
    <property type="entry name" value="EAL_sf"/>
</dbReference>
<dbReference type="GO" id="GO:0071111">
    <property type="term" value="F:cyclic-guanylate-specific phosphodiesterase activity"/>
    <property type="evidence" value="ECO:0007669"/>
    <property type="project" value="InterPro"/>
</dbReference>
<evidence type="ECO:0000259" key="1">
    <source>
        <dbReference type="PROSITE" id="PS50883"/>
    </source>
</evidence>
<dbReference type="InterPro" id="IPR050706">
    <property type="entry name" value="Cyclic-di-GMP_PDE-like"/>
</dbReference>
<dbReference type="Pfam" id="PF00563">
    <property type="entry name" value="EAL"/>
    <property type="match status" value="1"/>
</dbReference>